<dbReference type="Proteomes" id="UP001358586">
    <property type="component" value="Chromosome 10"/>
</dbReference>
<evidence type="ECO:0000313" key="2">
    <source>
        <dbReference type="Proteomes" id="UP001358586"/>
    </source>
</evidence>
<proteinExistence type="predicted"/>
<name>A0ABR0NF41_GOSAR</name>
<reference evidence="1 2" key="1">
    <citation type="submission" date="2023-03" db="EMBL/GenBank/DDBJ databases">
        <title>WGS of Gossypium arboreum.</title>
        <authorList>
            <person name="Yu D."/>
        </authorList>
    </citation>
    <scope>NUCLEOTIDE SEQUENCE [LARGE SCALE GENOMIC DNA]</scope>
    <source>
        <tissue evidence="1">Leaf</tissue>
    </source>
</reference>
<comment type="caution">
    <text evidence="1">The sequence shown here is derived from an EMBL/GenBank/DDBJ whole genome shotgun (WGS) entry which is preliminary data.</text>
</comment>
<protein>
    <recommendedName>
        <fullName evidence="3">Reverse transcriptase domain-containing protein</fullName>
    </recommendedName>
</protein>
<evidence type="ECO:0008006" key="3">
    <source>
        <dbReference type="Google" id="ProtNLM"/>
    </source>
</evidence>
<sequence length="160" mass="18451">MKINDGLKQKPSIEERPKLELKQLPNHLEYTFLRNNSTLPVIIASNLQPKEKEELIQVLKKHKKAIAWKISNIKGISPFFCTHKILMEDEYKLCVQAQRRLNPNMKEVVKVEVIKLLDARIIYPISDSSWVSPLQVVPKKGGMTVVTNEKNELIPKRTVT</sequence>
<dbReference type="EMBL" id="JARKNE010000010">
    <property type="protein sequence ID" value="KAK5792871.1"/>
    <property type="molecule type" value="Genomic_DNA"/>
</dbReference>
<dbReference type="SUPFAM" id="SSF56672">
    <property type="entry name" value="DNA/RNA polymerases"/>
    <property type="match status" value="1"/>
</dbReference>
<dbReference type="Gene3D" id="3.10.10.10">
    <property type="entry name" value="HIV Type 1 Reverse Transcriptase, subunit A, domain 1"/>
    <property type="match status" value="1"/>
</dbReference>
<gene>
    <name evidence="1" type="ORF">PVK06_033997</name>
</gene>
<keyword evidence="2" id="KW-1185">Reference proteome</keyword>
<organism evidence="1 2">
    <name type="scientific">Gossypium arboreum</name>
    <name type="common">Tree cotton</name>
    <name type="synonym">Gossypium nanking</name>
    <dbReference type="NCBI Taxonomy" id="29729"/>
    <lineage>
        <taxon>Eukaryota</taxon>
        <taxon>Viridiplantae</taxon>
        <taxon>Streptophyta</taxon>
        <taxon>Embryophyta</taxon>
        <taxon>Tracheophyta</taxon>
        <taxon>Spermatophyta</taxon>
        <taxon>Magnoliopsida</taxon>
        <taxon>eudicotyledons</taxon>
        <taxon>Gunneridae</taxon>
        <taxon>Pentapetalae</taxon>
        <taxon>rosids</taxon>
        <taxon>malvids</taxon>
        <taxon>Malvales</taxon>
        <taxon>Malvaceae</taxon>
        <taxon>Malvoideae</taxon>
        <taxon>Gossypium</taxon>
    </lineage>
</organism>
<accession>A0ABR0NF41</accession>
<dbReference type="InterPro" id="IPR043502">
    <property type="entry name" value="DNA/RNA_pol_sf"/>
</dbReference>
<evidence type="ECO:0000313" key="1">
    <source>
        <dbReference type="EMBL" id="KAK5792871.1"/>
    </source>
</evidence>